<dbReference type="Pfam" id="PF21171">
    <property type="entry name" value="PDE12-like_N"/>
    <property type="match status" value="1"/>
</dbReference>
<dbReference type="SUPFAM" id="SSF56219">
    <property type="entry name" value="DNase I-like"/>
    <property type="match status" value="1"/>
</dbReference>
<protein>
    <submittedName>
        <fullName evidence="3">Phosphodiesterase 12</fullName>
    </submittedName>
</protein>
<evidence type="ECO:0000259" key="1">
    <source>
        <dbReference type="Pfam" id="PF03372"/>
    </source>
</evidence>
<dbReference type="InterPro" id="IPR005135">
    <property type="entry name" value="Endo/exonuclease/phosphatase"/>
</dbReference>
<dbReference type="GO" id="GO:0000288">
    <property type="term" value="P:nuclear-transcribed mRNA catabolic process, deadenylation-dependent decay"/>
    <property type="evidence" value="ECO:0007669"/>
    <property type="project" value="TreeGrafter"/>
</dbReference>
<organism evidence="3 4">
    <name type="scientific">Cyprinus carpio</name>
    <name type="common">Common carp</name>
    <dbReference type="NCBI Taxonomy" id="7962"/>
    <lineage>
        <taxon>Eukaryota</taxon>
        <taxon>Metazoa</taxon>
        <taxon>Chordata</taxon>
        <taxon>Craniata</taxon>
        <taxon>Vertebrata</taxon>
        <taxon>Euteleostomi</taxon>
        <taxon>Actinopterygii</taxon>
        <taxon>Neopterygii</taxon>
        <taxon>Teleostei</taxon>
        <taxon>Ostariophysi</taxon>
        <taxon>Cypriniformes</taxon>
        <taxon>Cyprinidae</taxon>
        <taxon>Cyprininae</taxon>
        <taxon>Cyprinus</taxon>
    </lineage>
</organism>
<evidence type="ECO:0000313" key="3">
    <source>
        <dbReference type="Ensembl" id="ENSCCRP00015072863.1"/>
    </source>
</evidence>
<dbReference type="GO" id="GO:0000175">
    <property type="term" value="F:3'-5'-RNA exonuclease activity"/>
    <property type="evidence" value="ECO:0007669"/>
    <property type="project" value="TreeGrafter"/>
</dbReference>
<dbReference type="Ensembl" id="ENSCCRT00015075228.1">
    <property type="protein sequence ID" value="ENSCCRP00015072863.1"/>
    <property type="gene ID" value="ENSCCRG00015029491.1"/>
</dbReference>
<dbReference type="PANTHER" id="PTHR12121:SF37">
    <property type="entry name" value="2',5'-PHOSPHODIESTERASE 12"/>
    <property type="match status" value="1"/>
</dbReference>
<dbReference type="InterPro" id="IPR050410">
    <property type="entry name" value="CCR4/nocturin_mRNA_transcr"/>
</dbReference>
<dbReference type="PANTHER" id="PTHR12121">
    <property type="entry name" value="CARBON CATABOLITE REPRESSOR PROTEIN 4"/>
    <property type="match status" value="1"/>
</dbReference>
<dbReference type="Gene3D" id="3.60.10.10">
    <property type="entry name" value="Endonuclease/exonuclease/phosphatase"/>
    <property type="match status" value="3"/>
</dbReference>
<sequence length="530" mass="59737">MGLKVMLKCTPGNGSRFVEPKELVSSGVVEAGQGTCSFDNRHMFTQKVTDESSLRVVSYNILADVYAQTDLSKTVLYPYCAPYALEMDYRQNLIKKELSGAFVYLYNKGFNQGEIKQKIRIAISFYTQFTLKILNLVGFVPKLELEFGDLKLSEFRWFKERSPNAPQDRWTEAGCERVFTPSNLDMGLKVMLKCTPGNGSRFVEPKELVSSGVVEAGQGTCSFDNRHMFTQKVTDESSLRVVSYNILADVYAQTDLSKTVLYPYCAPYALEMDYRQNLIKKELSGYNADIVCLQEVDKGAFVDSLSPALDAFGLDGVFRIKKRQHEGLATYFRRSKLKLLEQYDIMLSEALMTDPLHWELLEKVSTNPSLMEKIGNRSTVLQVTVLQSLCDPSRILCAGNTHLYWHPKGEHQGKRNDFFFIVSDSLPCLVCEGSVSENHDDWPSNGPEEQIQVGLMNPFQLASACGVPAYTNYVGGFQDCLDYIFVEPHVLQVEQVIPLPGFQEVMTCMALPSVSHPSDHITLVCDLKWK</sequence>
<accession>A0A8C1WYA1</accession>
<proteinExistence type="predicted"/>
<feature type="domain" description="Endonuclease/exonuclease/phosphatase" evidence="1">
    <location>
        <begin position="243"/>
        <end position="520"/>
    </location>
</feature>
<dbReference type="Proteomes" id="UP000694700">
    <property type="component" value="Unplaced"/>
</dbReference>
<name>A0A8C1WYA1_CYPCA</name>
<evidence type="ECO:0000259" key="2">
    <source>
        <dbReference type="Pfam" id="PF21171"/>
    </source>
</evidence>
<dbReference type="InterPro" id="IPR036691">
    <property type="entry name" value="Endo/exonu/phosph_ase_sf"/>
</dbReference>
<dbReference type="InterPro" id="IPR048821">
    <property type="entry name" value="PDE12-like_N"/>
</dbReference>
<dbReference type="GO" id="GO:0005739">
    <property type="term" value="C:mitochondrion"/>
    <property type="evidence" value="ECO:0007669"/>
    <property type="project" value="TreeGrafter"/>
</dbReference>
<evidence type="ECO:0000313" key="4">
    <source>
        <dbReference type="Proteomes" id="UP000694700"/>
    </source>
</evidence>
<reference evidence="3" key="1">
    <citation type="submission" date="2025-08" db="UniProtKB">
        <authorList>
            <consortium name="Ensembl"/>
        </authorList>
    </citation>
    <scope>IDENTIFICATION</scope>
</reference>
<dbReference type="AlphaFoldDB" id="A0A8C1WYA1"/>
<dbReference type="Pfam" id="PF03372">
    <property type="entry name" value="Exo_endo_phos"/>
    <property type="match status" value="1"/>
</dbReference>
<feature type="domain" description="2',5'-phosphodiesterase 12-like N-terminal" evidence="2">
    <location>
        <begin position="137"/>
        <end position="215"/>
    </location>
</feature>